<dbReference type="Pfam" id="PF03922">
    <property type="entry name" value="OmpW"/>
    <property type="match status" value="1"/>
</dbReference>
<evidence type="ECO:0000256" key="9">
    <source>
        <dbReference type="SAM" id="SignalP"/>
    </source>
</evidence>
<proteinExistence type="inferred from homology"/>
<dbReference type="EMBL" id="JMEE01000001">
    <property type="protein sequence ID" value="RWR03736.1"/>
    <property type="molecule type" value="Genomic_DNA"/>
</dbReference>
<evidence type="ECO:0000313" key="10">
    <source>
        <dbReference type="EMBL" id="RWR03736.1"/>
    </source>
</evidence>
<comment type="caution">
    <text evidence="10">The sequence shown here is derived from an EMBL/GenBank/DDBJ whole genome shotgun (WGS) entry which is preliminary data.</text>
</comment>
<sequence length="210" mass="23118">MKLTPFILMLATAIPGIAAAHQAGDFFMRAGSATVRPTAGSDNVLGMGSFSVDNNTQLGLTFTWMATDNVGIELLAATPFRHKVGLGATGTLAEVRQLPPTLMAQWYFLDSTSKARPYIGAGINYTLFYDTKFNSTGREAGLSDLSVKNSWGIAGQAGLDYQINRDWMLNMSVWYMDIDTEVKFKANGEQQNINLRIDPWVFFFGAGYRF</sequence>
<dbReference type="SUPFAM" id="SSF56925">
    <property type="entry name" value="OMPA-like"/>
    <property type="match status" value="1"/>
</dbReference>
<dbReference type="RefSeq" id="WP_128174649.1">
    <property type="nucleotide sequence ID" value="NZ_CP071409.1"/>
</dbReference>
<dbReference type="GO" id="GO:0009279">
    <property type="term" value="C:cell outer membrane"/>
    <property type="evidence" value="ECO:0007669"/>
    <property type="project" value="UniProtKB-SubCell"/>
</dbReference>
<keyword evidence="4" id="KW-0812">Transmembrane</keyword>
<evidence type="ECO:0000256" key="2">
    <source>
        <dbReference type="ARBA" id="ARBA00009330"/>
    </source>
</evidence>
<reference evidence="10 11" key="1">
    <citation type="submission" date="2014-04" db="EMBL/GenBank/DDBJ databases">
        <title>Draft genome sequence of Pantoea beijingensis strain LMG 27579, an emerging pathogen to Pleurotus eryngii with potential industrial application.</title>
        <authorList>
            <person name="Xu F."/>
            <person name="Liu Y."/>
            <person name="Wang S."/>
            <person name="Yin Y."/>
            <person name="Ma Y."/>
            <person name="Zhao S."/>
            <person name="Rong C."/>
        </authorList>
    </citation>
    <scope>NUCLEOTIDE SEQUENCE [LARGE SCALE GENOMIC DNA]</scope>
    <source>
        <strain evidence="10 11">LMG 27579</strain>
    </source>
</reference>
<feature type="chain" id="PRO_5019057135" description="Outer membrane protein W" evidence="9">
    <location>
        <begin position="21"/>
        <end position="210"/>
    </location>
</feature>
<evidence type="ECO:0000256" key="8">
    <source>
        <dbReference type="ARBA" id="ARBA00074212"/>
    </source>
</evidence>
<feature type="signal peptide" evidence="9">
    <location>
        <begin position="1"/>
        <end position="20"/>
    </location>
</feature>
<gene>
    <name evidence="10" type="ORF">ED28_01750</name>
</gene>
<dbReference type="GO" id="GO:0055085">
    <property type="term" value="P:transmembrane transport"/>
    <property type="evidence" value="ECO:0007669"/>
    <property type="project" value="TreeGrafter"/>
</dbReference>
<keyword evidence="11" id="KW-1185">Reference proteome</keyword>
<evidence type="ECO:0000256" key="5">
    <source>
        <dbReference type="ARBA" id="ARBA00022729"/>
    </source>
</evidence>
<dbReference type="AlphaFoldDB" id="A0A443II93"/>
<dbReference type="PANTHER" id="PTHR36920">
    <property type="match status" value="1"/>
</dbReference>
<dbReference type="PANTHER" id="PTHR36920:SF1">
    <property type="entry name" value="OUTER MEMBRANE PROTEIN W"/>
    <property type="match status" value="1"/>
</dbReference>
<dbReference type="FunFam" id="2.40.160.20:FF:000001">
    <property type="entry name" value="Outer membrane protein W"/>
    <property type="match status" value="1"/>
</dbReference>
<name>A0A443II93_9GAMM</name>
<keyword evidence="3" id="KW-1134">Transmembrane beta strand</keyword>
<keyword evidence="5 9" id="KW-0732">Signal</keyword>
<evidence type="ECO:0000256" key="1">
    <source>
        <dbReference type="ARBA" id="ARBA00004442"/>
    </source>
</evidence>
<dbReference type="GO" id="GO:0044384">
    <property type="term" value="C:host outer membrane"/>
    <property type="evidence" value="ECO:0007669"/>
    <property type="project" value="InterPro"/>
</dbReference>
<comment type="subcellular location">
    <subcellularLocation>
        <location evidence="1">Cell outer membrane</location>
    </subcellularLocation>
</comment>
<evidence type="ECO:0000313" key="11">
    <source>
        <dbReference type="Proteomes" id="UP000288794"/>
    </source>
</evidence>
<accession>A0A443II93</accession>
<dbReference type="InterPro" id="IPR011250">
    <property type="entry name" value="OMP/PagP_B-barrel"/>
</dbReference>
<dbReference type="NCBIfam" id="NF008202">
    <property type="entry name" value="PRK10959.1"/>
    <property type="match status" value="1"/>
</dbReference>
<evidence type="ECO:0000256" key="3">
    <source>
        <dbReference type="ARBA" id="ARBA00022452"/>
    </source>
</evidence>
<dbReference type="InterPro" id="IPR000758">
    <property type="entry name" value="Enterovir_OMP"/>
</dbReference>
<protein>
    <recommendedName>
        <fullName evidence="8">Outer membrane protein W</fullName>
    </recommendedName>
</protein>
<dbReference type="PROSITE" id="PS00695">
    <property type="entry name" value="ENT_VIR_OMP_2"/>
    <property type="match status" value="1"/>
</dbReference>
<dbReference type="InterPro" id="IPR005618">
    <property type="entry name" value="OMPW"/>
</dbReference>
<dbReference type="Proteomes" id="UP000288794">
    <property type="component" value="Unassembled WGS sequence"/>
</dbReference>
<keyword evidence="7" id="KW-0998">Cell outer membrane</keyword>
<organism evidence="10 11">
    <name type="scientific">[Pantoea] beijingensis</name>
    <dbReference type="NCBI Taxonomy" id="1324864"/>
    <lineage>
        <taxon>Bacteria</taxon>
        <taxon>Pseudomonadati</taxon>
        <taxon>Pseudomonadota</taxon>
        <taxon>Gammaproteobacteria</taxon>
        <taxon>Enterobacterales</taxon>
        <taxon>Erwiniaceae</taxon>
        <taxon>Erwinia</taxon>
    </lineage>
</organism>
<evidence type="ECO:0000256" key="6">
    <source>
        <dbReference type="ARBA" id="ARBA00023136"/>
    </source>
</evidence>
<evidence type="ECO:0000256" key="7">
    <source>
        <dbReference type="ARBA" id="ARBA00023237"/>
    </source>
</evidence>
<keyword evidence="6" id="KW-0472">Membrane</keyword>
<dbReference type="Gene3D" id="2.40.160.20">
    <property type="match status" value="1"/>
</dbReference>
<evidence type="ECO:0000256" key="4">
    <source>
        <dbReference type="ARBA" id="ARBA00022692"/>
    </source>
</evidence>
<comment type="similarity">
    <text evidence="2">Belongs to the OmpW/AlkL family.</text>
</comment>